<evidence type="ECO:0000313" key="4">
    <source>
        <dbReference type="EMBL" id="KAJ3841252.1"/>
    </source>
</evidence>
<dbReference type="AlphaFoldDB" id="A0AA38PE54"/>
<keyword evidence="5" id="KW-1185">Reference proteome</keyword>
<feature type="region of interest" description="Disordered" evidence="2">
    <location>
        <begin position="724"/>
        <end position="750"/>
    </location>
</feature>
<proteinExistence type="predicted"/>
<evidence type="ECO:0000259" key="3">
    <source>
        <dbReference type="PROSITE" id="PS50966"/>
    </source>
</evidence>
<comment type="caution">
    <text evidence="4">The sequence shown here is derived from an EMBL/GenBank/DDBJ whole genome shotgun (WGS) entry which is preliminary data.</text>
</comment>
<name>A0AA38PE54_9AGAR</name>
<dbReference type="Proteomes" id="UP001163846">
    <property type="component" value="Unassembled WGS sequence"/>
</dbReference>
<dbReference type="InterPro" id="IPR007527">
    <property type="entry name" value="Znf_SWIM"/>
</dbReference>
<reference evidence="4" key="1">
    <citation type="submission" date="2022-08" db="EMBL/GenBank/DDBJ databases">
        <authorList>
            <consortium name="DOE Joint Genome Institute"/>
            <person name="Min B."/>
            <person name="Riley R."/>
            <person name="Sierra-Patev S."/>
            <person name="Naranjo-Ortiz M."/>
            <person name="Looney B."/>
            <person name="Konkel Z."/>
            <person name="Slot J.C."/>
            <person name="Sakamoto Y."/>
            <person name="Steenwyk J.L."/>
            <person name="Rokas A."/>
            <person name="Carro J."/>
            <person name="Camarero S."/>
            <person name="Ferreira P."/>
            <person name="Molpeceres G."/>
            <person name="Ruiz-Duenas F.J."/>
            <person name="Serrano A."/>
            <person name="Henrissat B."/>
            <person name="Drula E."/>
            <person name="Hughes K.W."/>
            <person name="Mata J.L."/>
            <person name="Ishikawa N.K."/>
            <person name="Vargas-Isla R."/>
            <person name="Ushijima S."/>
            <person name="Smith C.A."/>
            <person name="Ahrendt S."/>
            <person name="Andreopoulos W."/>
            <person name="He G."/>
            <person name="Labutti K."/>
            <person name="Lipzen A."/>
            <person name="Ng V."/>
            <person name="Sandor L."/>
            <person name="Barry K."/>
            <person name="Martinez A.T."/>
            <person name="Xiao Y."/>
            <person name="Gibbons J.G."/>
            <person name="Terashima K."/>
            <person name="Hibbett D.S."/>
            <person name="Grigoriev I.V."/>
        </authorList>
    </citation>
    <scope>NUCLEOTIDE SEQUENCE</scope>
    <source>
        <strain evidence="4">TFB9207</strain>
    </source>
</reference>
<feature type="domain" description="SWIM-type" evidence="3">
    <location>
        <begin position="620"/>
        <end position="655"/>
    </location>
</feature>
<sequence>MHWAELAHSLPPLNPKRIRKVAYHKLCISEEQQSQLDDIYKSKKHFEHEYSEHDQRDARAKLAELSLDQAARKDLENRWSICTSTRSGATQRILFQCGCGYDSKARQARDEAKGVKQSLEDWKRRTPYPFKGCNAHVEVIEKDDGLVSWIAGFFEHNEACQAAFLERCPPVPLHEHVYEVALQQLQSGASITAVQDTNREMIANRLYRDMGNYDPASANVRYLFLPSDHSTLYRKAARNIGVDARELPQHNVDEWLNPNSPRYNAEISKAVFHYCARAEAGDRFEICISTSEMDEAAHQYAHHSQLVLDGTFGICSSRLLLFIALAVDGDRKGIPIAFLLFSASANARATHASYNSSILTKLLGAWKSHLVCRFDTKEHNALTTVWPHIILLICKFHLRQCWTNNRKKLLRFNGSDYWKDLIRNTLYTLEVQLISSVEHSSALALIETSRALFKNIVDSYAEGKRAGEAGLAHLQYLNDYWMSMPMWQSWSEWGRITAASAIQIPVEGIIPTTNHLESFNAVLKRNRRRAMQEYSRWLNSRFFKEAGNQNILELRETLAASKEEQDRRLRSVCWWIPDATRDRQAQDILYQQKLTGISFGESSDVFVANCTPSLLNAPPYKLKVCRNGVGSCTCLDFYNRGGACKHLRALRMVVDGWVSQGIYAPFEYPPTLASAQHLIRHLGAESQPESSIPPSIPPSILPSDTTLKNWANLQALANDETILGGAGDREVDRGTVSSSVDGSDSDHDKETNELLAPQMPFFAGQKIAINDQIGYRIGQEVDAVLPKLIGLESLLQDALSLPDSTQLHQLRNTIESISSRLLHLDVARDSSPIQDLEQTQALGQQRLKRPRLQKLHLRAPSPEAKQRRKPSYGNL</sequence>
<dbReference type="GO" id="GO:0008270">
    <property type="term" value="F:zinc ion binding"/>
    <property type="evidence" value="ECO:0007669"/>
    <property type="project" value="UniProtKB-KW"/>
</dbReference>
<keyword evidence="1" id="KW-0862">Zinc</keyword>
<accession>A0AA38PE54</accession>
<evidence type="ECO:0000313" key="5">
    <source>
        <dbReference type="Proteomes" id="UP001163846"/>
    </source>
</evidence>
<protein>
    <recommendedName>
        <fullName evidence="3">SWIM-type domain-containing protein</fullName>
    </recommendedName>
</protein>
<gene>
    <name evidence="4" type="ORF">F5878DRAFT_639737</name>
</gene>
<keyword evidence="1" id="KW-0479">Metal-binding</keyword>
<keyword evidence="1" id="KW-0863">Zinc-finger</keyword>
<dbReference type="EMBL" id="MU806046">
    <property type="protein sequence ID" value="KAJ3841252.1"/>
    <property type="molecule type" value="Genomic_DNA"/>
</dbReference>
<organism evidence="4 5">
    <name type="scientific">Lentinula raphanica</name>
    <dbReference type="NCBI Taxonomy" id="153919"/>
    <lineage>
        <taxon>Eukaryota</taxon>
        <taxon>Fungi</taxon>
        <taxon>Dikarya</taxon>
        <taxon>Basidiomycota</taxon>
        <taxon>Agaricomycotina</taxon>
        <taxon>Agaricomycetes</taxon>
        <taxon>Agaricomycetidae</taxon>
        <taxon>Agaricales</taxon>
        <taxon>Marasmiineae</taxon>
        <taxon>Omphalotaceae</taxon>
        <taxon>Lentinula</taxon>
    </lineage>
</organism>
<evidence type="ECO:0000256" key="2">
    <source>
        <dbReference type="SAM" id="MobiDB-lite"/>
    </source>
</evidence>
<dbReference type="PROSITE" id="PS50966">
    <property type="entry name" value="ZF_SWIM"/>
    <property type="match status" value="1"/>
</dbReference>
<evidence type="ECO:0000256" key="1">
    <source>
        <dbReference type="PROSITE-ProRule" id="PRU00325"/>
    </source>
</evidence>